<evidence type="ECO:0000313" key="2">
    <source>
        <dbReference type="EMBL" id="OAY68267.1"/>
    </source>
</evidence>
<comment type="caution">
    <text evidence="2">The sequence shown here is derived from an EMBL/GenBank/DDBJ whole genome shotgun (WGS) entry which is preliminary data.</text>
</comment>
<evidence type="ECO:0000256" key="1">
    <source>
        <dbReference type="SAM" id="MobiDB-lite"/>
    </source>
</evidence>
<sequence>MDCGFGIPSSQLETLLLQKAPEYILLKVLQAALLKKLETGQKGSIVYELHRLYRIQKDLMEEFQRKELHGYSIPADTSQSNSITSSNATPAECK</sequence>
<gene>
    <name evidence="2" type="ORF">ACMD2_26465</name>
</gene>
<dbReference type="PANTHER" id="PTHR33167:SF4">
    <property type="entry name" value="TRANSCRIPTION FACTOR, PUTATIVE (DUF863)-RELATED"/>
    <property type="match status" value="1"/>
</dbReference>
<feature type="compositionally biased region" description="Polar residues" evidence="1">
    <location>
        <begin position="75"/>
        <end position="94"/>
    </location>
</feature>
<proteinExistence type="predicted"/>
<evidence type="ECO:0000313" key="3">
    <source>
        <dbReference type="Proteomes" id="UP000092600"/>
    </source>
</evidence>
<dbReference type="Proteomes" id="UP000092600">
    <property type="component" value="Unassembled WGS sequence"/>
</dbReference>
<name>A0A199UTY4_ANACO</name>
<organism evidence="2 3">
    <name type="scientific">Ananas comosus</name>
    <name type="common">Pineapple</name>
    <name type="synonym">Ananas ananas</name>
    <dbReference type="NCBI Taxonomy" id="4615"/>
    <lineage>
        <taxon>Eukaryota</taxon>
        <taxon>Viridiplantae</taxon>
        <taxon>Streptophyta</taxon>
        <taxon>Embryophyta</taxon>
        <taxon>Tracheophyta</taxon>
        <taxon>Spermatophyta</taxon>
        <taxon>Magnoliopsida</taxon>
        <taxon>Liliopsida</taxon>
        <taxon>Poales</taxon>
        <taxon>Bromeliaceae</taxon>
        <taxon>Bromelioideae</taxon>
        <taxon>Ananas</taxon>
    </lineage>
</organism>
<accession>A0A199UTY4</accession>
<protein>
    <submittedName>
        <fullName evidence="2">Uncharacterized protein</fullName>
    </submittedName>
</protein>
<dbReference type="PANTHER" id="PTHR33167">
    <property type="entry name" value="TRANSCRIPTION FACTOR, PUTATIVE (DUF863)-RELATED"/>
    <property type="match status" value="1"/>
</dbReference>
<reference evidence="2 3" key="1">
    <citation type="journal article" date="2016" name="DNA Res.">
        <title>The draft genome of MD-2 pineapple using hybrid error correction of long reads.</title>
        <authorList>
            <person name="Redwan R.M."/>
            <person name="Saidin A."/>
            <person name="Kumar S.V."/>
        </authorList>
    </citation>
    <scope>NUCLEOTIDE SEQUENCE [LARGE SCALE GENOMIC DNA]</scope>
    <source>
        <strain evidence="3">cv. MD2</strain>
        <tissue evidence="2">Leaf</tissue>
    </source>
</reference>
<feature type="region of interest" description="Disordered" evidence="1">
    <location>
        <begin position="71"/>
        <end position="94"/>
    </location>
</feature>
<dbReference type="AlphaFoldDB" id="A0A199UTY4"/>
<dbReference type="EMBL" id="LSRQ01005009">
    <property type="protein sequence ID" value="OAY68267.1"/>
    <property type="molecule type" value="Genomic_DNA"/>
</dbReference>